<keyword evidence="3" id="KW-0500">Molybdenum</keyword>
<dbReference type="PANTHER" id="PTHR42781:SF4">
    <property type="entry name" value="SPERMIDINE_PUTRESCINE IMPORT ATP-BINDING PROTEIN POTA"/>
    <property type="match status" value="1"/>
</dbReference>
<comment type="subcellular location">
    <subcellularLocation>
        <location evidence="1">Cell membrane</location>
        <topology evidence="1">Peripheral membrane protein</topology>
    </subcellularLocation>
</comment>
<dbReference type="SUPFAM" id="SSF52540">
    <property type="entry name" value="P-loop containing nucleoside triphosphate hydrolases"/>
    <property type="match status" value="1"/>
</dbReference>
<gene>
    <name evidence="12" type="ORF">F8E02_12270</name>
</gene>
<comment type="catalytic activity">
    <reaction evidence="10">
        <text>tungstate(in) + ATP + H2O = tungstate(out) + ADP + phosphate + H(+)</text>
        <dbReference type="Rhea" id="RHEA:35027"/>
        <dbReference type="ChEBI" id="CHEBI:15377"/>
        <dbReference type="ChEBI" id="CHEBI:15378"/>
        <dbReference type="ChEBI" id="CHEBI:30616"/>
        <dbReference type="ChEBI" id="CHEBI:43474"/>
        <dbReference type="ChEBI" id="CHEBI:46502"/>
        <dbReference type="ChEBI" id="CHEBI:456216"/>
        <dbReference type="EC" id="7.3.2.6"/>
    </reaction>
</comment>
<dbReference type="EC" id="7.3.2.6" evidence="8"/>
<proteinExistence type="inferred from homology"/>
<dbReference type="PANTHER" id="PTHR42781">
    <property type="entry name" value="SPERMIDINE/PUTRESCINE IMPORT ATP-BINDING PROTEIN POTA"/>
    <property type="match status" value="1"/>
</dbReference>
<dbReference type="EMBL" id="WBKO01000003">
    <property type="protein sequence ID" value="MDV2482752.1"/>
    <property type="molecule type" value="Genomic_DNA"/>
</dbReference>
<reference evidence="12 13" key="1">
    <citation type="submission" date="2019-10" db="EMBL/GenBank/DDBJ databases">
        <title>Isolation and characterization of Methanoculleus sp. Wushi-C6 from a hot spring well.</title>
        <authorList>
            <person name="Chen S.-C."/>
            <person name="Lan Z.-H."/>
            <person name="You Y.-T."/>
            <person name="Lai M.-C."/>
        </authorList>
    </citation>
    <scope>NUCLEOTIDE SEQUENCE [LARGE SCALE GENOMIC DNA]</scope>
    <source>
        <strain evidence="12 13">Wushi-C6</strain>
    </source>
</reference>
<dbReference type="InterPro" id="IPR050093">
    <property type="entry name" value="ABC_SmlMolc_Importer"/>
</dbReference>
<evidence type="ECO:0000256" key="4">
    <source>
        <dbReference type="ARBA" id="ARBA00022741"/>
    </source>
</evidence>
<comment type="caution">
    <text evidence="12">The sequence shown here is derived from an EMBL/GenBank/DDBJ whole genome shotgun (WGS) entry which is preliminary data.</text>
</comment>
<dbReference type="GO" id="GO:0005524">
    <property type="term" value="F:ATP binding"/>
    <property type="evidence" value="ECO:0007669"/>
    <property type="project" value="UniProtKB-KW"/>
</dbReference>
<keyword evidence="5 12" id="KW-0067">ATP-binding</keyword>
<evidence type="ECO:0000256" key="2">
    <source>
        <dbReference type="ARBA" id="ARBA00022448"/>
    </source>
</evidence>
<dbReference type="InterPro" id="IPR003593">
    <property type="entry name" value="AAA+_ATPase"/>
</dbReference>
<comment type="subunit">
    <text evidence="7">The complex is composed of two ATP-binding proteins (WtpC), two transmembrane proteins (WtpB) and a solute-binding protein (WtpA).</text>
</comment>
<evidence type="ECO:0000256" key="10">
    <source>
        <dbReference type="ARBA" id="ARBA00047936"/>
    </source>
</evidence>
<protein>
    <recommendedName>
        <fullName evidence="9">Molybdate/tungstate import ATP-binding protein WtpC</fullName>
        <ecNumber evidence="8">7.3.2.6</ecNumber>
    </recommendedName>
</protein>
<evidence type="ECO:0000256" key="7">
    <source>
        <dbReference type="ARBA" id="ARBA00038781"/>
    </source>
</evidence>
<dbReference type="PROSITE" id="PS50893">
    <property type="entry name" value="ABC_TRANSPORTER_2"/>
    <property type="match status" value="1"/>
</dbReference>
<dbReference type="RefSeq" id="WP_317065883.1">
    <property type="nucleotide sequence ID" value="NZ_WBKO01000003.1"/>
</dbReference>
<feature type="domain" description="ABC transporter" evidence="11">
    <location>
        <begin position="1"/>
        <end position="235"/>
    </location>
</feature>
<keyword evidence="2" id="KW-0813">Transport</keyword>
<evidence type="ECO:0000256" key="6">
    <source>
        <dbReference type="ARBA" id="ARBA00038307"/>
    </source>
</evidence>
<comment type="similarity">
    <text evidence="6">Belongs to the ABC transporter superfamily. Sulfate/tungstate importer (TC 3.A.1.6) family.</text>
</comment>
<name>A0ABU3X3W8_9EURY</name>
<dbReference type="Gene3D" id="3.40.50.300">
    <property type="entry name" value="P-loop containing nucleotide triphosphate hydrolases"/>
    <property type="match status" value="1"/>
</dbReference>
<organism evidence="12 13">
    <name type="scientific">Methanoculleus caldifontis</name>
    <dbReference type="NCBI Taxonomy" id="2651577"/>
    <lineage>
        <taxon>Archaea</taxon>
        <taxon>Methanobacteriati</taxon>
        <taxon>Methanobacteriota</taxon>
        <taxon>Stenosarchaea group</taxon>
        <taxon>Methanomicrobia</taxon>
        <taxon>Methanomicrobiales</taxon>
        <taxon>Methanomicrobiaceae</taxon>
        <taxon>Methanoculleus</taxon>
    </lineage>
</organism>
<dbReference type="InterPro" id="IPR027417">
    <property type="entry name" value="P-loop_NTPase"/>
</dbReference>
<dbReference type="Pfam" id="PF00005">
    <property type="entry name" value="ABC_tran"/>
    <property type="match status" value="1"/>
</dbReference>
<evidence type="ECO:0000313" key="12">
    <source>
        <dbReference type="EMBL" id="MDV2482752.1"/>
    </source>
</evidence>
<dbReference type="PROSITE" id="PS00211">
    <property type="entry name" value="ABC_TRANSPORTER_1"/>
    <property type="match status" value="1"/>
</dbReference>
<evidence type="ECO:0000256" key="9">
    <source>
        <dbReference type="ARBA" id="ARBA00041133"/>
    </source>
</evidence>
<evidence type="ECO:0000256" key="3">
    <source>
        <dbReference type="ARBA" id="ARBA00022505"/>
    </source>
</evidence>
<dbReference type="Proteomes" id="UP001281203">
    <property type="component" value="Unassembled WGS sequence"/>
</dbReference>
<evidence type="ECO:0000256" key="1">
    <source>
        <dbReference type="ARBA" id="ARBA00004202"/>
    </source>
</evidence>
<evidence type="ECO:0000313" key="13">
    <source>
        <dbReference type="Proteomes" id="UP001281203"/>
    </source>
</evidence>
<evidence type="ECO:0000256" key="5">
    <source>
        <dbReference type="ARBA" id="ARBA00022840"/>
    </source>
</evidence>
<dbReference type="InterPro" id="IPR017871">
    <property type="entry name" value="ABC_transporter-like_CS"/>
</dbReference>
<evidence type="ECO:0000259" key="11">
    <source>
        <dbReference type="PROSITE" id="PS50893"/>
    </source>
</evidence>
<keyword evidence="4" id="KW-0547">Nucleotide-binding</keyword>
<dbReference type="InterPro" id="IPR003439">
    <property type="entry name" value="ABC_transporter-like_ATP-bd"/>
</dbReference>
<accession>A0ABU3X3W8</accession>
<evidence type="ECO:0000256" key="8">
    <source>
        <dbReference type="ARBA" id="ARBA00039025"/>
    </source>
</evidence>
<keyword evidence="13" id="KW-1185">Reference proteome</keyword>
<dbReference type="SMART" id="SM00382">
    <property type="entry name" value="AAA"/>
    <property type="match status" value="1"/>
</dbReference>
<sequence length="243" mass="26223">MLSMRAVKQLRDYELDVSLSVGPGETLVLIGENGAGKSTVLNLVSGLLAPDRGEIALAGRVLYSDARRIDVPVEDRSIGHLFQSYALFPHLSVFENVAFGLRCRKVPRQEIAARVAGELGRMHLSDLAGVNVGRLSGGQRQRVALARALAVRPDLLLLDEPLAAVDVRVQGEMRRELRETIRAAGIPCVLVTHALRDALELGDKVCVMEEGRVVFEGTPGEVLASGREGFIAEFACGCGRHHG</sequence>